<dbReference type="GO" id="GO:0005737">
    <property type="term" value="C:cytoplasm"/>
    <property type="evidence" value="ECO:0007669"/>
    <property type="project" value="UniProtKB-SubCell"/>
</dbReference>
<dbReference type="Gene3D" id="2.70.70.10">
    <property type="entry name" value="Glucose Permease (Domain IIA)"/>
    <property type="match status" value="1"/>
</dbReference>
<dbReference type="EMBL" id="SODD01000039">
    <property type="protein sequence ID" value="TDW14567.1"/>
    <property type="molecule type" value="Genomic_DNA"/>
</dbReference>
<keyword evidence="6" id="KW-0418">Kinase</keyword>
<accession>A0A4R7ZAR6</accession>
<gene>
    <name evidence="8" type="ORF">EDD63_13915</name>
</gene>
<name>A0A4R7ZAR6_9FIRM</name>
<comment type="subcellular location">
    <subcellularLocation>
        <location evidence="1">Cytoplasm</location>
    </subcellularLocation>
</comment>
<sequence length="159" mass="17688">MFKFLKKEKSQNVYSPMNGKYVALENVKDEVFASKMMGDGFAIEPNELKISAPLNGKVTMVAKTKHAIGITTGEGLELLIHFGLDTVTLDGEGIDVHVNEGDEVVRGMLLMEGDANFLKQKQIDLTTMVILISENKITKRLEIEKNVTIDDVIMVCDRK</sequence>
<dbReference type="PANTHER" id="PTHR45008">
    <property type="entry name" value="PTS SYSTEM GLUCOSE-SPECIFIC EIIA COMPONENT"/>
    <property type="match status" value="1"/>
</dbReference>
<reference evidence="8 9" key="1">
    <citation type="submission" date="2019-03" db="EMBL/GenBank/DDBJ databases">
        <title>Genomic Encyclopedia of Type Strains, Phase IV (KMG-IV): sequencing the most valuable type-strain genomes for metagenomic binning, comparative biology and taxonomic classification.</title>
        <authorList>
            <person name="Goeker M."/>
        </authorList>
    </citation>
    <scope>NUCLEOTIDE SEQUENCE [LARGE SCALE GENOMIC DNA]</scope>
    <source>
        <strain evidence="8 9">DSM 28867</strain>
    </source>
</reference>
<dbReference type="PROSITE" id="PS00371">
    <property type="entry name" value="PTS_EIIA_TYPE_1_HIS"/>
    <property type="match status" value="1"/>
</dbReference>
<dbReference type="Pfam" id="PF00358">
    <property type="entry name" value="PTS_EIIA_1"/>
    <property type="match status" value="1"/>
</dbReference>
<evidence type="ECO:0000256" key="2">
    <source>
        <dbReference type="ARBA" id="ARBA00022448"/>
    </source>
</evidence>
<dbReference type="RefSeq" id="WP_134170726.1">
    <property type="nucleotide sequence ID" value="NZ_SODD01000039.1"/>
</dbReference>
<dbReference type="PANTHER" id="PTHR45008:SF1">
    <property type="entry name" value="PTS SYSTEM GLUCOSE-SPECIFIC EIIA COMPONENT"/>
    <property type="match status" value="1"/>
</dbReference>
<feature type="domain" description="PTS EIIA type-1" evidence="7">
    <location>
        <begin position="29"/>
        <end position="133"/>
    </location>
</feature>
<evidence type="ECO:0000256" key="4">
    <source>
        <dbReference type="ARBA" id="ARBA00022679"/>
    </source>
</evidence>
<dbReference type="GO" id="GO:0016301">
    <property type="term" value="F:kinase activity"/>
    <property type="evidence" value="ECO:0007669"/>
    <property type="project" value="UniProtKB-KW"/>
</dbReference>
<evidence type="ECO:0000256" key="5">
    <source>
        <dbReference type="ARBA" id="ARBA00022683"/>
    </source>
</evidence>
<dbReference type="PROSITE" id="PS51093">
    <property type="entry name" value="PTS_EIIA_TYPE_1"/>
    <property type="match status" value="1"/>
</dbReference>
<dbReference type="NCBIfam" id="TIGR00830">
    <property type="entry name" value="PTBA"/>
    <property type="match status" value="1"/>
</dbReference>
<keyword evidence="3" id="KW-0762">Sugar transport</keyword>
<organism evidence="8 9">
    <name type="scientific">Breznakia blatticola</name>
    <dbReference type="NCBI Taxonomy" id="1754012"/>
    <lineage>
        <taxon>Bacteria</taxon>
        <taxon>Bacillati</taxon>
        <taxon>Bacillota</taxon>
        <taxon>Erysipelotrichia</taxon>
        <taxon>Erysipelotrichales</taxon>
        <taxon>Erysipelotrichaceae</taxon>
        <taxon>Breznakia</taxon>
    </lineage>
</organism>
<evidence type="ECO:0000313" key="9">
    <source>
        <dbReference type="Proteomes" id="UP000294743"/>
    </source>
</evidence>
<dbReference type="GO" id="GO:0009401">
    <property type="term" value="P:phosphoenolpyruvate-dependent sugar phosphotransferase system"/>
    <property type="evidence" value="ECO:0007669"/>
    <property type="project" value="UniProtKB-KW"/>
</dbReference>
<dbReference type="InterPro" id="IPR050890">
    <property type="entry name" value="PTS_EIIA_component"/>
</dbReference>
<dbReference type="AlphaFoldDB" id="A0A4R7ZAR6"/>
<dbReference type="InterPro" id="IPR011055">
    <property type="entry name" value="Dup_hybrid_motif"/>
</dbReference>
<proteinExistence type="predicted"/>
<evidence type="ECO:0000256" key="1">
    <source>
        <dbReference type="ARBA" id="ARBA00004496"/>
    </source>
</evidence>
<comment type="caution">
    <text evidence="8">The sequence shown here is derived from an EMBL/GenBank/DDBJ whole genome shotgun (WGS) entry which is preliminary data.</text>
</comment>
<keyword evidence="9" id="KW-1185">Reference proteome</keyword>
<evidence type="ECO:0000259" key="7">
    <source>
        <dbReference type="PROSITE" id="PS51093"/>
    </source>
</evidence>
<keyword evidence="2" id="KW-0813">Transport</keyword>
<dbReference type="Proteomes" id="UP000294743">
    <property type="component" value="Unassembled WGS sequence"/>
</dbReference>
<keyword evidence="5" id="KW-0598">Phosphotransferase system</keyword>
<dbReference type="FunFam" id="2.70.70.10:FF:000001">
    <property type="entry name" value="PTS system glucose-specific IIA component"/>
    <property type="match status" value="1"/>
</dbReference>
<dbReference type="OrthoDB" id="92465at2"/>
<evidence type="ECO:0000256" key="3">
    <source>
        <dbReference type="ARBA" id="ARBA00022597"/>
    </source>
</evidence>
<protein>
    <submittedName>
        <fullName evidence="8">PTS system IIA component (Glc family)</fullName>
    </submittedName>
</protein>
<dbReference type="SUPFAM" id="SSF51261">
    <property type="entry name" value="Duplicated hybrid motif"/>
    <property type="match status" value="1"/>
</dbReference>
<evidence type="ECO:0000256" key="6">
    <source>
        <dbReference type="ARBA" id="ARBA00022777"/>
    </source>
</evidence>
<evidence type="ECO:0000313" key="8">
    <source>
        <dbReference type="EMBL" id="TDW14567.1"/>
    </source>
</evidence>
<dbReference type="InterPro" id="IPR001127">
    <property type="entry name" value="PTS_EIIA_1_perm"/>
</dbReference>
<keyword evidence="4" id="KW-0808">Transferase</keyword>